<dbReference type="InterPro" id="IPR036374">
    <property type="entry name" value="OxRdtase_Mopterin-bd_sf"/>
</dbReference>
<evidence type="ECO:0000259" key="5">
    <source>
        <dbReference type="Pfam" id="PF00174"/>
    </source>
</evidence>
<sequence>MTTWATSPVPRAARGPGATVWAPETVTADPYNAQTPSAALAEPVTPVGAFFVRDHFGMPRTPPGSWRLRVGGAAAAPFAIGYEELLAMEHRELDVVVECAGNGRGLMSPRPPGLPWGQQAVGCAHFAGVPFRLLAERALIGPSTVEVVFTGADSGPVHGRRAAFERSLPLAAALHPDTLLVTRMNGEPLAPEHGAPVRLVVPGRYAVADVKWLVGARAVTRPFAGVFQSEEYLYVASRGTPDGPVTSVRVKSLITEPEPDTAVRRGHETLVRGRAWSGAGVPLRSVQVRAEYEDDDRHRERGWQEALLEPPAGPYGWSGWSYRWTPQRPGPYRLVSRATDAHGATQPPQPPWNARGYGCNPVACVDVVVV</sequence>
<dbReference type="Gene3D" id="3.90.420.10">
    <property type="entry name" value="Oxidoreductase, molybdopterin-binding domain"/>
    <property type="match status" value="1"/>
</dbReference>
<evidence type="ECO:0000256" key="1">
    <source>
        <dbReference type="ARBA" id="ARBA00001924"/>
    </source>
</evidence>
<dbReference type="SUPFAM" id="SSF81296">
    <property type="entry name" value="E set domains"/>
    <property type="match status" value="1"/>
</dbReference>
<dbReference type="Gene3D" id="2.60.40.650">
    <property type="match status" value="1"/>
</dbReference>
<dbReference type="SUPFAM" id="SSF56524">
    <property type="entry name" value="Oxidoreductase molybdopterin-binding domain"/>
    <property type="match status" value="1"/>
</dbReference>
<feature type="domain" description="Oxidoreductase molybdopterin-binding" evidence="5">
    <location>
        <begin position="55"/>
        <end position="224"/>
    </location>
</feature>
<proteinExistence type="predicted"/>
<keyword evidence="2" id="KW-0500">Molybdenum</keyword>
<gene>
    <name evidence="7" type="ORF">Sspor_22900</name>
</gene>
<comment type="cofactor">
    <cofactor evidence="1">
        <name>Mo-molybdopterin</name>
        <dbReference type="ChEBI" id="CHEBI:71302"/>
    </cofactor>
</comment>
<dbReference type="InterPro" id="IPR000572">
    <property type="entry name" value="OxRdtase_Mopterin-bd_dom"/>
</dbReference>
<organism evidence="7 8">
    <name type="scientific">Streptomyces spororaveus</name>
    <dbReference type="NCBI Taxonomy" id="284039"/>
    <lineage>
        <taxon>Bacteria</taxon>
        <taxon>Bacillati</taxon>
        <taxon>Actinomycetota</taxon>
        <taxon>Actinomycetes</taxon>
        <taxon>Kitasatosporales</taxon>
        <taxon>Streptomycetaceae</taxon>
        <taxon>Streptomyces</taxon>
    </lineage>
</organism>
<dbReference type="PANTHER" id="PTHR19372">
    <property type="entry name" value="SULFITE REDUCTASE"/>
    <property type="match status" value="1"/>
</dbReference>
<dbReference type="Pfam" id="PF00174">
    <property type="entry name" value="Oxidored_molyb"/>
    <property type="match status" value="1"/>
</dbReference>
<accession>A0ABQ3T8I6</accession>
<dbReference type="RefSeq" id="WP_202198862.1">
    <property type="nucleotide sequence ID" value="NZ_BAAATO010000086.1"/>
</dbReference>
<reference evidence="8" key="1">
    <citation type="submission" date="2023-07" db="EMBL/GenBank/DDBJ databases">
        <title>Whole genome shotgun sequence of Streptomyces spororaveus NBRC 15456.</title>
        <authorList>
            <person name="Komaki H."/>
            <person name="Tamura T."/>
        </authorList>
    </citation>
    <scope>NUCLEOTIDE SEQUENCE [LARGE SCALE GENOMIC DNA]</scope>
    <source>
        <strain evidence="8">NBRC 15456</strain>
    </source>
</reference>
<evidence type="ECO:0000313" key="8">
    <source>
        <dbReference type="Proteomes" id="UP000608522"/>
    </source>
</evidence>
<evidence type="ECO:0000259" key="6">
    <source>
        <dbReference type="Pfam" id="PF03404"/>
    </source>
</evidence>
<dbReference type="InterPro" id="IPR008335">
    <property type="entry name" value="Mopterin_OxRdtase_euk"/>
</dbReference>
<keyword evidence="4" id="KW-0560">Oxidoreductase</keyword>
<name>A0ABQ3T8I6_9ACTN</name>
<evidence type="ECO:0000256" key="3">
    <source>
        <dbReference type="ARBA" id="ARBA00022723"/>
    </source>
</evidence>
<dbReference type="PANTHER" id="PTHR19372:SF7">
    <property type="entry name" value="SULFITE OXIDASE, MITOCHONDRIAL"/>
    <property type="match status" value="1"/>
</dbReference>
<dbReference type="InterPro" id="IPR005066">
    <property type="entry name" value="MoCF_OxRdtse_dimer"/>
</dbReference>
<evidence type="ECO:0000313" key="7">
    <source>
        <dbReference type="EMBL" id="GHI76729.1"/>
    </source>
</evidence>
<protein>
    <submittedName>
        <fullName evidence="7">Sulfite oxidase</fullName>
    </submittedName>
</protein>
<dbReference type="InterPro" id="IPR014756">
    <property type="entry name" value="Ig_E-set"/>
</dbReference>
<dbReference type="Proteomes" id="UP000608522">
    <property type="component" value="Unassembled WGS sequence"/>
</dbReference>
<keyword evidence="3" id="KW-0479">Metal-binding</keyword>
<dbReference type="EMBL" id="BNED01000005">
    <property type="protein sequence ID" value="GHI76729.1"/>
    <property type="molecule type" value="Genomic_DNA"/>
</dbReference>
<dbReference type="PRINTS" id="PR00407">
    <property type="entry name" value="EUMOPTERIN"/>
</dbReference>
<keyword evidence="8" id="KW-1185">Reference proteome</keyword>
<evidence type="ECO:0000256" key="2">
    <source>
        <dbReference type="ARBA" id="ARBA00022505"/>
    </source>
</evidence>
<comment type="caution">
    <text evidence="7">The sequence shown here is derived from an EMBL/GenBank/DDBJ whole genome shotgun (WGS) entry which is preliminary data.</text>
</comment>
<evidence type="ECO:0000256" key="4">
    <source>
        <dbReference type="ARBA" id="ARBA00023002"/>
    </source>
</evidence>
<dbReference type="Pfam" id="PF03404">
    <property type="entry name" value="Mo-co_dimer"/>
    <property type="match status" value="1"/>
</dbReference>
<feature type="domain" description="Moybdenum cofactor oxidoreductase dimerisation" evidence="6">
    <location>
        <begin position="247"/>
        <end position="361"/>
    </location>
</feature>